<evidence type="ECO:0000256" key="1">
    <source>
        <dbReference type="SAM" id="MobiDB-lite"/>
    </source>
</evidence>
<reference evidence="2 3" key="1">
    <citation type="submission" date="2019-01" db="EMBL/GenBank/DDBJ databases">
        <title>Sequencing of cultivated peanut Arachis hypogaea provides insights into genome evolution and oil improvement.</title>
        <authorList>
            <person name="Chen X."/>
        </authorList>
    </citation>
    <scope>NUCLEOTIDE SEQUENCE [LARGE SCALE GENOMIC DNA]</scope>
    <source>
        <strain evidence="3">cv. Fuhuasheng</strain>
        <tissue evidence="2">Leaves</tissue>
    </source>
</reference>
<evidence type="ECO:0000313" key="3">
    <source>
        <dbReference type="Proteomes" id="UP000289738"/>
    </source>
</evidence>
<feature type="compositionally biased region" description="Low complexity" evidence="1">
    <location>
        <begin position="65"/>
        <end position="75"/>
    </location>
</feature>
<sequence>MSHHRSADVASFCQAGAELAHFQFIPTLVPRSWCYCTKLHSCMLYSPSFSHFSSHSSGSQFSSSVLSKPTSTSESAPRIRTSSISTRKMPRSSGSSNHAHLCIITTCALWFCSFLTHLCWYFSNGYLPETFLVSSTLLNMYVKFHLLEEAHKLFDEMPERNAKLGMQAHVYVLKYDQDLILNNALLGKMQSSFSIGWLRRMLFLHISGQCVREDFTL</sequence>
<feature type="region of interest" description="Disordered" evidence="1">
    <location>
        <begin position="65"/>
        <end position="97"/>
    </location>
</feature>
<keyword evidence="3" id="KW-1185">Reference proteome</keyword>
<protein>
    <recommendedName>
        <fullName evidence="4">Pentatricopeptide repeat-containing protein</fullName>
    </recommendedName>
</protein>
<name>A0A445AC51_ARAHY</name>
<organism evidence="2 3">
    <name type="scientific">Arachis hypogaea</name>
    <name type="common">Peanut</name>
    <dbReference type="NCBI Taxonomy" id="3818"/>
    <lineage>
        <taxon>Eukaryota</taxon>
        <taxon>Viridiplantae</taxon>
        <taxon>Streptophyta</taxon>
        <taxon>Embryophyta</taxon>
        <taxon>Tracheophyta</taxon>
        <taxon>Spermatophyta</taxon>
        <taxon>Magnoliopsida</taxon>
        <taxon>eudicotyledons</taxon>
        <taxon>Gunneridae</taxon>
        <taxon>Pentapetalae</taxon>
        <taxon>rosids</taxon>
        <taxon>fabids</taxon>
        <taxon>Fabales</taxon>
        <taxon>Fabaceae</taxon>
        <taxon>Papilionoideae</taxon>
        <taxon>50 kb inversion clade</taxon>
        <taxon>dalbergioids sensu lato</taxon>
        <taxon>Dalbergieae</taxon>
        <taxon>Pterocarpus clade</taxon>
        <taxon>Arachis</taxon>
    </lineage>
</organism>
<feature type="compositionally biased region" description="Polar residues" evidence="1">
    <location>
        <begin position="80"/>
        <end position="97"/>
    </location>
</feature>
<gene>
    <name evidence="2" type="ORF">Ahy_B02g057542</name>
</gene>
<proteinExistence type="predicted"/>
<evidence type="ECO:0000313" key="2">
    <source>
        <dbReference type="EMBL" id="RYR24040.1"/>
    </source>
</evidence>
<dbReference type="Proteomes" id="UP000289738">
    <property type="component" value="Chromosome B02"/>
</dbReference>
<accession>A0A445AC51</accession>
<dbReference type="AlphaFoldDB" id="A0A445AC51"/>
<dbReference type="EMBL" id="SDMP01000012">
    <property type="protein sequence ID" value="RYR24040.1"/>
    <property type="molecule type" value="Genomic_DNA"/>
</dbReference>
<evidence type="ECO:0008006" key="4">
    <source>
        <dbReference type="Google" id="ProtNLM"/>
    </source>
</evidence>
<comment type="caution">
    <text evidence="2">The sequence shown here is derived from an EMBL/GenBank/DDBJ whole genome shotgun (WGS) entry which is preliminary data.</text>
</comment>